<evidence type="ECO:0000256" key="1">
    <source>
        <dbReference type="ARBA" id="ARBA00006611"/>
    </source>
</evidence>
<dbReference type="InterPro" id="IPR006321">
    <property type="entry name" value="PilT/PilU"/>
</dbReference>
<dbReference type="InterPro" id="IPR001482">
    <property type="entry name" value="T2SS/T4SS_dom"/>
</dbReference>
<name>A0A0G0GHY6_9BACT</name>
<dbReference type="NCBIfam" id="TIGR01420">
    <property type="entry name" value="pilT_fam"/>
    <property type="match status" value="1"/>
</dbReference>
<dbReference type="PANTHER" id="PTHR30486:SF16">
    <property type="entry name" value="TWITCHING MOTILITY PROTEIN PILT"/>
    <property type="match status" value="1"/>
</dbReference>
<comment type="similarity">
    <text evidence="1">Belongs to the GSP E family.</text>
</comment>
<dbReference type="AlphaFoldDB" id="A0A0G0GHY6"/>
<gene>
    <name evidence="3" type="ORF">US40_C0006G0022</name>
</gene>
<dbReference type="InterPro" id="IPR027417">
    <property type="entry name" value="P-loop_NTPase"/>
</dbReference>
<accession>A0A0G0GHY6</accession>
<organism evidence="3 4">
    <name type="scientific">Candidatus Roizmanbacteria bacterium GW2011_GWC2_37_13</name>
    <dbReference type="NCBI Taxonomy" id="1618486"/>
    <lineage>
        <taxon>Bacteria</taxon>
        <taxon>Candidatus Roizmaniibacteriota</taxon>
    </lineage>
</organism>
<dbReference type="GO" id="GO:0005524">
    <property type="term" value="F:ATP binding"/>
    <property type="evidence" value="ECO:0007669"/>
    <property type="project" value="InterPro"/>
</dbReference>
<sequence>MDLNKLLQLVIDKQASDLHLIPGYYPTIRVAGELHQLTTLTMITPSMVEQMVLPPLNGEQRENFLANKELDLAITHNENRFRVNLYYAKGVICGSFRLIPAKIRTLEDLSLPAILKQCVDFRQGLVLLTGPTGEGKSTTLASIINEINYKYSRHIITIEDPIEYIYPQSKSIISQRELHQDTHSWSVSLKSALREDPDVILVGEMRDFDTISLVLTAAETGHLVFSTLHTNSAPESVDRIIDIFPPHQQNQVKNQLATVLKMIITQRLLPKQNSVERIPAVEILISNSAVSSTIREGKTYLINNILETGEAEGLLLFEKNLLSLYRAGMISKETAFSFAIRPKELEKFIKIDKV</sequence>
<comment type="caution">
    <text evidence="3">The sequence shown here is derived from an EMBL/GenBank/DDBJ whole genome shotgun (WGS) entry which is preliminary data.</text>
</comment>
<dbReference type="PROSITE" id="PS00662">
    <property type="entry name" value="T2SP_E"/>
    <property type="match status" value="1"/>
</dbReference>
<dbReference type="Gene3D" id="3.40.50.300">
    <property type="entry name" value="P-loop containing nucleotide triphosphate hydrolases"/>
    <property type="match status" value="1"/>
</dbReference>
<dbReference type="Proteomes" id="UP000034917">
    <property type="component" value="Unassembled WGS sequence"/>
</dbReference>
<dbReference type="PATRIC" id="fig|1618486.3.peg.541"/>
<proteinExistence type="inferred from homology"/>
<dbReference type="SUPFAM" id="SSF52540">
    <property type="entry name" value="P-loop containing nucleoside triphosphate hydrolases"/>
    <property type="match status" value="1"/>
</dbReference>
<dbReference type="PANTHER" id="PTHR30486">
    <property type="entry name" value="TWITCHING MOTILITY PROTEIN PILT"/>
    <property type="match status" value="1"/>
</dbReference>
<evidence type="ECO:0000313" key="3">
    <source>
        <dbReference type="EMBL" id="KKQ25705.1"/>
    </source>
</evidence>
<dbReference type="Pfam" id="PF00437">
    <property type="entry name" value="T2SSE"/>
    <property type="match status" value="1"/>
</dbReference>
<dbReference type="CDD" id="cd01131">
    <property type="entry name" value="PilT"/>
    <property type="match status" value="1"/>
</dbReference>
<dbReference type="Gene3D" id="3.30.450.90">
    <property type="match status" value="1"/>
</dbReference>
<dbReference type="InterPro" id="IPR050921">
    <property type="entry name" value="T4SS_GSP_E_ATPase"/>
</dbReference>
<dbReference type="EMBL" id="LBSV01000006">
    <property type="protein sequence ID" value="KKQ25705.1"/>
    <property type="molecule type" value="Genomic_DNA"/>
</dbReference>
<dbReference type="GO" id="GO:0016887">
    <property type="term" value="F:ATP hydrolysis activity"/>
    <property type="evidence" value="ECO:0007669"/>
    <property type="project" value="InterPro"/>
</dbReference>
<evidence type="ECO:0000313" key="4">
    <source>
        <dbReference type="Proteomes" id="UP000034917"/>
    </source>
</evidence>
<reference evidence="3 4" key="1">
    <citation type="journal article" date="2015" name="Nature">
        <title>rRNA introns, odd ribosomes, and small enigmatic genomes across a large radiation of phyla.</title>
        <authorList>
            <person name="Brown C.T."/>
            <person name="Hug L.A."/>
            <person name="Thomas B.C."/>
            <person name="Sharon I."/>
            <person name="Castelle C.J."/>
            <person name="Singh A."/>
            <person name="Wilkins M.J."/>
            <person name="Williams K.H."/>
            <person name="Banfield J.F."/>
        </authorList>
    </citation>
    <scope>NUCLEOTIDE SEQUENCE [LARGE SCALE GENOMIC DNA]</scope>
</reference>
<feature type="domain" description="Bacterial type II secretion system protein E" evidence="2">
    <location>
        <begin position="193"/>
        <end position="207"/>
    </location>
</feature>
<evidence type="ECO:0000259" key="2">
    <source>
        <dbReference type="PROSITE" id="PS00662"/>
    </source>
</evidence>
<protein>
    <submittedName>
        <fullName evidence="3">Pili biogenesis protein ATPase</fullName>
    </submittedName>
</protein>